<evidence type="ECO:0000256" key="1">
    <source>
        <dbReference type="ARBA" id="ARBA00000385"/>
    </source>
</evidence>
<dbReference type="GO" id="GO:1990481">
    <property type="term" value="P:mRNA pseudouridine synthesis"/>
    <property type="evidence" value="ECO:0007669"/>
    <property type="project" value="TreeGrafter"/>
</dbReference>
<dbReference type="PANTHER" id="PTHR13767">
    <property type="entry name" value="TRNA-PSEUDOURIDINE SYNTHASE"/>
    <property type="match status" value="1"/>
</dbReference>
<organism evidence="8 9">
    <name type="scientific">Candidatus Xianfuyuplasma coldseepsis</name>
    <dbReference type="NCBI Taxonomy" id="2782163"/>
    <lineage>
        <taxon>Bacteria</taxon>
        <taxon>Bacillati</taxon>
        <taxon>Mycoplasmatota</taxon>
        <taxon>Mollicutes</taxon>
        <taxon>Candidatus Izemoplasmatales</taxon>
        <taxon>Candidatus Izemoplasmataceae</taxon>
        <taxon>Candidatus Xianfuyuplasma</taxon>
    </lineage>
</organism>
<sequence length="289" mass="32497">MNGILLVNKPQGMTSHDVVNIVRRLYHTKKVGHTGTLDPDATGLLILGINDGTKIIKFFNQDEKTYQARIAIGSSTTTLDKTGTVIATKEVTSLEGVDDVLESFKGNYHQTPPMYSAIKYNGKRLYEYAREGITIEDRPSRDVKIIDIKRISDILYKNNHAYFDYLVYGTKGLYVRTLSYDIGAKLGYPAHNYELHRIQAGPFHIKDSYTLDDLKNDIPTPIPLGDALSFLPAIMADETIYDDVRHGRALDRIVEGPVRILDSNSNLLAVYDNHPDKPLLKAINVFIKE</sequence>
<evidence type="ECO:0000256" key="4">
    <source>
        <dbReference type="ARBA" id="ARBA00023235"/>
    </source>
</evidence>
<keyword evidence="9" id="KW-1185">Reference proteome</keyword>
<dbReference type="AlphaFoldDB" id="A0A7L7KTD2"/>
<dbReference type="EC" id="5.4.99.25" evidence="5"/>
<comment type="similarity">
    <text evidence="2 5">Belongs to the pseudouridine synthase TruB family. Type 1 subfamily.</text>
</comment>
<protein>
    <recommendedName>
        <fullName evidence="5">tRNA pseudouridine synthase B</fullName>
        <ecNumber evidence="5">5.4.99.25</ecNumber>
    </recommendedName>
    <alternativeName>
        <fullName evidence="5">tRNA pseudouridine(55) synthase</fullName>
        <shortName evidence="5">Psi55 synthase</shortName>
    </alternativeName>
    <alternativeName>
        <fullName evidence="5">tRNA pseudouridylate synthase</fullName>
    </alternativeName>
    <alternativeName>
        <fullName evidence="5">tRNA-uridine isomerase</fullName>
    </alternativeName>
</protein>
<dbReference type="RefSeq" id="WP_258877677.1">
    <property type="nucleotide sequence ID" value="NZ_CP048914.1"/>
</dbReference>
<dbReference type="NCBIfam" id="TIGR00431">
    <property type="entry name" value="TruB"/>
    <property type="match status" value="1"/>
</dbReference>
<dbReference type="EMBL" id="CP048914">
    <property type="protein sequence ID" value="QMS85865.1"/>
    <property type="molecule type" value="Genomic_DNA"/>
</dbReference>
<comment type="catalytic activity">
    <reaction evidence="1 5">
        <text>uridine(55) in tRNA = pseudouridine(55) in tRNA</text>
        <dbReference type="Rhea" id="RHEA:42532"/>
        <dbReference type="Rhea" id="RHEA-COMP:10101"/>
        <dbReference type="Rhea" id="RHEA-COMP:10102"/>
        <dbReference type="ChEBI" id="CHEBI:65314"/>
        <dbReference type="ChEBI" id="CHEBI:65315"/>
        <dbReference type="EC" id="5.4.99.25"/>
    </reaction>
</comment>
<dbReference type="CDD" id="cd02573">
    <property type="entry name" value="PseudoU_synth_EcTruB"/>
    <property type="match status" value="1"/>
</dbReference>
<dbReference type="Proteomes" id="UP000514720">
    <property type="component" value="Chromosome"/>
</dbReference>
<proteinExistence type="inferred from homology"/>
<evidence type="ECO:0000256" key="3">
    <source>
        <dbReference type="ARBA" id="ARBA00022694"/>
    </source>
</evidence>
<dbReference type="InterPro" id="IPR020103">
    <property type="entry name" value="PsdUridine_synth_cat_dom_sf"/>
</dbReference>
<name>A0A7L7KTD2_9MOLU</name>
<dbReference type="GO" id="GO:0031119">
    <property type="term" value="P:tRNA pseudouridine synthesis"/>
    <property type="evidence" value="ECO:0007669"/>
    <property type="project" value="UniProtKB-UniRule"/>
</dbReference>
<evidence type="ECO:0000313" key="9">
    <source>
        <dbReference type="Proteomes" id="UP000514720"/>
    </source>
</evidence>
<dbReference type="GO" id="GO:0160148">
    <property type="term" value="F:tRNA pseudouridine(55) synthase activity"/>
    <property type="evidence" value="ECO:0007669"/>
    <property type="project" value="UniProtKB-EC"/>
</dbReference>
<dbReference type="GO" id="GO:0003723">
    <property type="term" value="F:RNA binding"/>
    <property type="evidence" value="ECO:0007669"/>
    <property type="project" value="InterPro"/>
</dbReference>
<reference evidence="8 9" key="1">
    <citation type="submission" date="2020-02" db="EMBL/GenBank/DDBJ databases">
        <authorList>
            <person name="Zheng R.K."/>
            <person name="Sun C.M."/>
        </authorList>
    </citation>
    <scope>NUCLEOTIDE SEQUENCE [LARGE SCALE GENOMIC DNA]</scope>
    <source>
        <strain evidence="9">zrk13</strain>
    </source>
</reference>
<comment type="function">
    <text evidence="5">Responsible for synthesis of pseudouridine from uracil-55 in the psi GC loop of transfer RNAs.</text>
</comment>
<evidence type="ECO:0000256" key="2">
    <source>
        <dbReference type="ARBA" id="ARBA00005642"/>
    </source>
</evidence>
<dbReference type="InterPro" id="IPR002501">
    <property type="entry name" value="PsdUridine_synth_N"/>
</dbReference>
<evidence type="ECO:0000259" key="6">
    <source>
        <dbReference type="Pfam" id="PF01509"/>
    </source>
</evidence>
<dbReference type="Pfam" id="PF16198">
    <property type="entry name" value="TruB_C_2"/>
    <property type="match status" value="1"/>
</dbReference>
<gene>
    <name evidence="5 8" type="primary">truB</name>
    <name evidence="8" type="ORF">G4Z02_08935</name>
</gene>
<dbReference type="SUPFAM" id="SSF55120">
    <property type="entry name" value="Pseudouridine synthase"/>
    <property type="match status" value="1"/>
</dbReference>
<dbReference type="HAMAP" id="MF_01080">
    <property type="entry name" value="TruB_bact"/>
    <property type="match status" value="1"/>
</dbReference>
<keyword evidence="4 5" id="KW-0413">Isomerase</keyword>
<dbReference type="InterPro" id="IPR032819">
    <property type="entry name" value="TruB_C"/>
</dbReference>
<evidence type="ECO:0000313" key="8">
    <source>
        <dbReference type="EMBL" id="QMS85865.1"/>
    </source>
</evidence>
<feature type="active site" description="Nucleophile" evidence="5">
    <location>
        <position position="38"/>
    </location>
</feature>
<accession>A0A7L7KTD2</accession>
<feature type="domain" description="tRNA pseudouridylate synthase B C-terminal" evidence="7">
    <location>
        <begin position="176"/>
        <end position="216"/>
    </location>
</feature>
<keyword evidence="3 5" id="KW-0819">tRNA processing</keyword>
<dbReference type="Pfam" id="PF01509">
    <property type="entry name" value="TruB_N"/>
    <property type="match status" value="1"/>
</dbReference>
<feature type="domain" description="Pseudouridine synthase II N-terminal" evidence="6">
    <location>
        <begin position="23"/>
        <end position="174"/>
    </location>
</feature>
<evidence type="ECO:0000259" key="7">
    <source>
        <dbReference type="Pfam" id="PF16198"/>
    </source>
</evidence>
<dbReference type="KEGG" id="xcl:G4Z02_08935"/>
<dbReference type="Gene3D" id="3.30.2350.10">
    <property type="entry name" value="Pseudouridine synthase"/>
    <property type="match status" value="1"/>
</dbReference>
<evidence type="ECO:0000256" key="5">
    <source>
        <dbReference type="HAMAP-Rule" id="MF_01080"/>
    </source>
</evidence>
<dbReference type="InterPro" id="IPR014780">
    <property type="entry name" value="tRNA_psdUridine_synth_TruB"/>
</dbReference>
<dbReference type="PANTHER" id="PTHR13767:SF2">
    <property type="entry name" value="PSEUDOURIDYLATE SYNTHASE TRUB1"/>
    <property type="match status" value="1"/>
</dbReference>